<proteinExistence type="predicted"/>
<protein>
    <submittedName>
        <fullName evidence="2">Uncharacterized protein</fullName>
    </submittedName>
</protein>
<dbReference type="EMBL" id="CAJNOW010000086">
    <property type="protein sequence ID" value="CAF1231616.1"/>
    <property type="molecule type" value="Genomic_DNA"/>
</dbReference>
<dbReference type="EMBL" id="CAJOBJ010100310">
    <property type="protein sequence ID" value="CAF4584380.1"/>
    <property type="molecule type" value="Genomic_DNA"/>
</dbReference>
<evidence type="ECO:0000313" key="2">
    <source>
        <dbReference type="EMBL" id="CAF2032601.1"/>
    </source>
</evidence>
<comment type="caution">
    <text evidence="2">The sequence shown here is derived from an EMBL/GenBank/DDBJ whole genome shotgun (WGS) entry which is preliminary data.</text>
</comment>
<dbReference type="Proteomes" id="UP000681720">
    <property type="component" value="Unassembled WGS sequence"/>
</dbReference>
<name>A0A816NDX5_9BILA</name>
<accession>A0A816NDX5</accession>
<evidence type="ECO:0000313" key="3">
    <source>
        <dbReference type="EMBL" id="CAF4584380.1"/>
    </source>
</evidence>
<reference evidence="2" key="1">
    <citation type="submission" date="2021-02" db="EMBL/GenBank/DDBJ databases">
        <authorList>
            <person name="Nowell W R."/>
        </authorList>
    </citation>
    <scope>NUCLEOTIDE SEQUENCE</scope>
</reference>
<evidence type="ECO:0000313" key="4">
    <source>
        <dbReference type="Proteomes" id="UP000663824"/>
    </source>
</evidence>
<gene>
    <name evidence="3" type="ORF">GIL414_LOCUS38218</name>
    <name evidence="1" type="ORF">KQP761_LOCUS1334</name>
    <name evidence="2" type="ORF">MBJ925_LOCUS10097</name>
</gene>
<organism evidence="2 4">
    <name type="scientific">Rotaria magnacalcarata</name>
    <dbReference type="NCBI Taxonomy" id="392030"/>
    <lineage>
        <taxon>Eukaryota</taxon>
        <taxon>Metazoa</taxon>
        <taxon>Spiralia</taxon>
        <taxon>Gnathifera</taxon>
        <taxon>Rotifera</taxon>
        <taxon>Eurotatoria</taxon>
        <taxon>Bdelloidea</taxon>
        <taxon>Philodinida</taxon>
        <taxon>Philodinidae</taxon>
        <taxon>Rotaria</taxon>
    </lineage>
</organism>
<dbReference type="Proteomes" id="UP000663834">
    <property type="component" value="Unassembled WGS sequence"/>
</dbReference>
<evidence type="ECO:0000313" key="1">
    <source>
        <dbReference type="EMBL" id="CAF1231616.1"/>
    </source>
</evidence>
<dbReference type="EMBL" id="CAJNRE010004086">
    <property type="protein sequence ID" value="CAF2032601.1"/>
    <property type="molecule type" value="Genomic_DNA"/>
</dbReference>
<dbReference type="Proteomes" id="UP000663824">
    <property type="component" value="Unassembled WGS sequence"/>
</dbReference>
<sequence>MEREQKEDEGESSERAINIGTVLYLGTNHSTVRVITGGCDARNGAYLYRLRPFMIISLDQNEVIVKQIENFLEHASKTHGAVRGLYELIRGEQTHWSKVQNNIGNLHASIQKTPK</sequence>
<dbReference type="AlphaFoldDB" id="A0A816NDX5"/>